<comment type="similarity">
    <text evidence="2">Belongs to the TMEM144 family.</text>
</comment>
<organism evidence="8 9">
    <name type="scientific">Phaeodactylum tricornutum (strain CCAP 1055/1)</name>
    <dbReference type="NCBI Taxonomy" id="556484"/>
    <lineage>
        <taxon>Eukaryota</taxon>
        <taxon>Sar</taxon>
        <taxon>Stramenopiles</taxon>
        <taxon>Ochrophyta</taxon>
        <taxon>Bacillariophyta</taxon>
        <taxon>Bacillariophyceae</taxon>
        <taxon>Bacillariophycidae</taxon>
        <taxon>Naviculales</taxon>
        <taxon>Phaeodactylaceae</taxon>
        <taxon>Phaeodactylum</taxon>
    </lineage>
</organism>
<evidence type="ECO:0000256" key="1">
    <source>
        <dbReference type="ARBA" id="ARBA00004141"/>
    </source>
</evidence>
<keyword evidence="3 7" id="KW-0812">Transmembrane</keyword>
<protein>
    <submittedName>
        <fullName evidence="8">Uncharacterized protein</fullName>
    </submittedName>
</protein>
<keyword evidence="9" id="KW-1185">Reference proteome</keyword>
<dbReference type="InParanoid" id="B7G6I5"/>
<dbReference type="Proteomes" id="UP000000759">
    <property type="component" value="Chromosome 16"/>
</dbReference>
<dbReference type="HOGENOM" id="CLU_062943_0_0_1"/>
<evidence type="ECO:0000256" key="4">
    <source>
        <dbReference type="ARBA" id="ARBA00022989"/>
    </source>
</evidence>
<dbReference type="PANTHER" id="PTHR16119:SF17">
    <property type="entry name" value="TRANSMEMBRANE PROTEIN 144"/>
    <property type="match status" value="1"/>
</dbReference>
<dbReference type="KEGG" id="pti:PHATRDRAFT_48257"/>
<keyword evidence="4 7" id="KW-1133">Transmembrane helix</keyword>
<comment type="subcellular location">
    <subcellularLocation>
        <location evidence="1">Membrane</location>
        <topology evidence="1">Multi-pass membrane protein</topology>
    </subcellularLocation>
</comment>
<accession>B7G6I5</accession>
<dbReference type="eggNOG" id="ENOG502S3ZM">
    <property type="taxonomic scope" value="Eukaryota"/>
</dbReference>
<dbReference type="GeneID" id="7203363"/>
<evidence type="ECO:0000256" key="3">
    <source>
        <dbReference type="ARBA" id="ARBA00022692"/>
    </source>
</evidence>
<feature type="transmembrane region" description="Helical" evidence="7">
    <location>
        <begin position="263"/>
        <end position="284"/>
    </location>
</feature>
<feature type="transmembrane region" description="Helical" evidence="7">
    <location>
        <begin position="232"/>
        <end position="251"/>
    </location>
</feature>
<feature type="transmembrane region" description="Helical" evidence="7">
    <location>
        <begin position="314"/>
        <end position="340"/>
    </location>
</feature>
<reference evidence="9" key="2">
    <citation type="submission" date="2008-08" db="EMBL/GenBank/DDBJ databases">
        <authorList>
            <consortium name="Diatom Consortium"/>
            <person name="Grigoriev I."/>
            <person name="Grimwood J."/>
            <person name="Kuo A."/>
            <person name="Otillar R.P."/>
            <person name="Salamov A."/>
            <person name="Detter J.C."/>
            <person name="Lindquist E."/>
            <person name="Shapiro H."/>
            <person name="Lucas S."/>
            <person name="Glavina del Rio T."/>
            <person name="Pitluck S."/>
            <person name="Rokhsar D."/>
            <person name="Bowler C."/>
        </authorList>
    </citation>
    <scope>GENOME REANNOTATION</scope>
    <source>
        <strain evidence="9">CCAP 1055/1</strain>
    </source>
</reference>
<dbReference type="GO" id="GO:0016020">
    <property type="term" value="C:membrane"/>
    <property type="evidence" value="ECO:0007669"/>
    <property type="project" value="UniProtKB-SubCell"/>
</dbReference>
<dbReference type="RefSeq" id="XP_002182733.1">
    <property type="nucleotide sequence ID" value="XM_002182697.1"/>
</dbReference>
<dbReference type="GO" id="GO:0015144">
    <property type="term" value="F:carbohydrate transmembrane transporter activity"/>
    <property type="evidence" value="ECO:0007669"/>
    <property type="project" value="InterPro"/>
</dbReference>
<sequence length="404" mass="43770">MVDSIFEGCSDSCGWLAGIVAALAYGSFGVPIRETKDIDVHPLVFQSYKTITMFMLSWLVIFMGIAPSWTSWGLVSGGLWVVGGTGGVLAIRMAGLAIAVGTWASVMIVINFLVGIVLFQEPVSDMFATLGAFLLLALGLVGMSLYSTPQPVDQLPSTEMTENIGPNQNEVEEIDRALIVKRTSSYTGKIDHRDIQRRNEESGSYGSSADADEPLFTIPDGTKRKRSGPTGICGAIFNGVMTGSSLIPLHYAKTQGYGGANYMISYASGAIVMNCLIWGVFFAYTCYQTVQQDLNVPVLLHTFQVMPAWHFRKLWLPGFTSGVLLTIAMFGSILSVTYLGQGIGNSIVQAKILISGLWGIFWFREIRGMYIVTKWFLSASLTVAGILWLSAERMAATNGQSGGH</sequence>
<evidence type="ECO:0000256" key="5">
    <source>
        <dbReference type="ARBA" id="ARBA00023136"/>
    </source>
</evidence>
<evidence type="ECO:0000313" key="9">
    <source>
        <dbReference type="Proteomes" id="UP000000759"/>
    </source>
</evidence>
<dbReference type="PaxDb" id="2850-Phatr48257"/>
<evidence type="ECO:0000313" key="8">
    <source>
        <dbReference type="EMBL" id="EEC46020.1"/>
    </source>
</evidence>
<gene>
    <name evidence="8" type="ORF">PHATRDRAFT_48257</name>
</gene>
<proteinExistence type="inferred from homology"/>
<feature type="transmembrane region" description="Helical" evidence="7">
    <location>
        <begin position="44"/>
        <end position="66"/>
    </location>
</feature>
<reference evidence="8 9" key="1">
    <citation type="journal article" date="2008" name="Nature">
        <title>The Phaeodactylum genome reveals the evolutionary history of diatom genomes.</title>
        <authorList>
            <person name="Bowler C."/>
            <person name="Allen A.E."/>
            <person name="Badger J.H."/>
            <person name="Grimwood J."/>
            <person name="Jabbari K."/>
            <person name="Kuo A."/>
            <person name="Maheswari U."/>
            <person name="Martens C."/>
            <person name="Maumus F."/>
            <person name="Otillar R.P."/>
            <person name="Rayko E."/>
            <person name="Salamov A."/>
            <person name="Vandepoele K."/>
            <person name="Beszteri B."/>
            <person name="Gruber A."/>
            <person name="Heijde M."/>
            <person name="Katinka M."/>
            <person name="Mock T."/>
            <person name="Valentin K."/>
            <person name="Verret F."/>
            <person name="Berges J.A."/>
            <person name="Brownlee C."/>
            <person name="Cadoret J.P."/>
            <person name="Chiovitti A."/>
            <person name="Choi C.J."/>
            <person name="Coesel S."/>
            <person name="De Martino A."/>
            <person name="Detter J.C."/>
            <person name="Durkin C."/>
            <person name="Falciatore A."/>
            <person name="Fournet J."/>
            <person name="Haruta M."/>
            <person name="Huysman M.J."/>
            <person name="Jenkins B.D."/>
            <person name="Jiroutova K."/>
            <person name="Jorgensen R.E."/>
            <person name="Joubert Y."/>
            <person name="Kaplan A."/>
            <person name="Kroger N."/>
            <person name="Kroth P.G."/>
            <person name="La Roche J."/>
            <person name="Lindquist E."/>
            <person name="Lommer M."/>
            <person name="Martin-Jezequel V."/>
            <person name="Lopez P.J."/>
            <person name="Lucas S."/>
            <person name="Mangogna M."/>
            <person name="McGinnis K."/>
            <person name="Medlin L.K."/>
            <person name="Montsant A."/>
            <person name="Oudot-Le Secq M.P."/>
            <person name="Napoli C."/>
            <person name="Obornik M."/>
            <person name="Parker M.S."/>
            <person name="Petit J.L."/>
            <person name="Porcel B.M."/>
            <person name="Poulsen N."/>
            <person name="Robison M."/>
            <person name="Rychlewski L."/>
            <person name="Rynearson T.A."/>
            <person name="Schmutz J."/>
            <person name="Shapiro H."/>
            <person name="Siaut M."/>
            <person name="Stanley M."/>
            <person name="Sussman M.R."/>
            <person name="Taylor A.R."/>
            <person name="Vardi A."/>
            <person name="von Dassow P."/>
            <person name="Vyverman W."/>
            <person name="Willis A."/>
            <person name="Wyrwicz L.S."/>
            <person name="Rokhsar D.S."/>
            <person name="Weissenbach J."/>
            <person name="Armbrust E.V."/>
            <person name="Green B.R."/>
            <person name="Van de Peer Y."/>
            <person name="Grigoriev I.V."/>
        </authorList>
    </citation>
    <scope>NUCLEOTIDE SEQUENCE [LARGE SCALE GENOMIC DNA]</scope>
    <source>
        <strain evidence="8 9">CCAP 1055/1</strain>
    </source>
</reference>
<dbReference type="Pfam" id="PF07857">
    <property type="entry name" value="TMEM144"/>
    <property type="match status" value="1"/>
</dbReference>
<dbReference type="InterPro" id="IPR010651">
    <property type="entry name" value="Sugar_transport"/>
</dbReference>
<dbReference type="InterPro" id="IPR012435">
    <property type="entry name" value="TMEM144"/>
</dbReference>
<dbReference type="PANTHER" id="PTHR16119">
    <property type="entry name" value="TRANSMEMBRANE PROTEIN 144"/>
    <property type="match status" value="1"/>
</dbReference>
<feature type="region of interest" description="Disordered" evidence="6">
    <location>
        <begin position="190"/>
        <end position="223"/>
    </location>
</feature>
<keyword evidence="5 7" id="KW-0472">Membrane</keyword>
<evidence type="ECO:0000256" key="7">
    <source>
        <dbReference type="SAM" id="Phobius"/>
    </source>
</evidence>
<feature type="transmembrane region" description="Helical" evidence="7">
    <location>
        <begin position="375"/>
        <end position="391"/>
    </location>
</feature>
<feature type="transmembrane region" description="Helical" evidence="7">
    <location>
        <begin position="14"/>
        <end position="32"/>
    </location>
</feature>
<feature type="transmembrane region" description="Helical" evidence="7">
    <location>
        <begin position="346"/>
        <end position="363"/>
    </location>
</feature>
<dbReference type="EMBL" id="CM000618">
    <property type="protein sequence ID" value="EEC46020.1"/>
    <property type="molecule type" value="Genomic_DNA"/>
</dbReference>
<feature type="transmembrane region" description="Helical" evidence="7">
    <location>
        <begin position="72"/>
        <end position="91"/>
    </location>
</feature>
<dbReference type="AlphaFoldDB" id="B7G6I5"/>
<name>B7G6I5_PHATC</name>
<feature type="compositionally biased region" description="Basic and acidic residues" evidence="6">
    <location>
        <begin position="190"/>
        <end position="201"/>
    </location>
</feature>
<dbReference type="OrthoDB" id="426527at2759"/>
<feature type="transmembrane region" description="Helical" evidence="7">
    <location>
        <begin position="98"/>
        <end position="120"/>
    </location>
</feature>
<evidence type="ECO:0000256" key="2">
    <source>
        <dbReference type="ARBA" id="ARBA00005731"/>
    </source>
</evidence>
<feature type="transmembrane region" description="Helical" evidence="7">
    <location>
        <begin position="126"/>
        <end position="146"/>
    </location>
</feature>
<evidence type="ECO:0000256" key="6">
    <source>
        <dbReference type="SAM" id="MobiDB-lite"/>
    </source>
</evidence>